<dbReference type="InParanoid" id="A0A540VBR9"/>
<dbReference type="GO" id="GO:0043571">
    <property type="term" value="P:maintenance of CRISPR repeat elements"/>
    <property type="evidence" value="ECO:0007669"/>
    <property type="project" value="InterPro"/>
</dbReference>
<reference evidence="3 4" key="1">
    <citation type="submission" date="2019-06" db="EMBL/GenBank/DDBJ databases">
        <title>Genome sequence of Litorilinea aerophila BAA-2444.</title>
        <authorList>
            <person name="Maclea K.S."/>
            <person name="Maurais E.G."/>
            <person name="Iannazzi L.C."/>
        </authorList>
    </citation>
    <scope>NUCLEOTIDE SEQUENCE [LARGE SCALE GENOMIC DNA]</scope>
    <source>
        <strain evidence="3 4">ATCC BAA-2444</strain>
    </source>
</reference>
<name>A0A540VBR9_9CHLR</name>
<keyword evidence="1" id="KW-0051">Antiviral defense</keyword>
<proteinExistence type="predicted"/>
<dbReference type="AlphaFoldDB" id="A0A540VBR9"/>
<accession>A0A540VBR9</accession>
<dbReference type="GO" id="GO:0051607">
    <property type="term" value="P:defense response to virus"/>
    <property type="evidence" value="ECO:0007669"/>
    <property type="project" value="UniProtKB-KW"/>
</dbReference>
<sequence>MSVLLLRLCGPMQSWGVQSRFTVRDTGLEPSKSGVVGLLCAALGRPRIAPVADLAALRMGVRVDREGRLAVDYHTAQNVYRAKGGIKETELSTRYYLADACFLVGLEGEDDALLRRLHQALRDPHWPLYLGRKAFVPGRPPWLADGLRPGEDLLETLARYPRLASPRRGERPQMRLVLEDPNGSEVRPDQPISFAQRRFAPRRVRVTFIDPPPAGPDDAEPPDTDRA</sequence>
<gene>
    <name evidence="3" type="primary">cas5e</name>
    <name evidence="3" type="ORF">FKZ61_17685</name>
</gene>
<evidence type="ECO:0000256" key="2">
    <source>
        <dbReference type="SAM" id="MobiDB-lite"/>
    </source>
</evidence>
<dbReference type="InterPro" id="IPR021124">
    <property type="entry name" value="CRISPR-assoc_prot_Cas5"/>
</dbReference>
<dbReference type="NCBIfam" id="TIGR01868">
    <property type="entry name" value="casD_Cas5e"/>
    <property type="match status" value="1"/>
</dbReference>
<dbReference type="Pfam" id="PF09704">
    <property type="entry name" value="Cas_Cas5d"/>
    <property type="match status" value="1"/>
</dbReference>
<dbReference type="OrthoDB" id="3189549at2"/>
<keyword evidence="4" id="KW-1185">Reference proteome</keyword>
<feature type="compositionally biased region" description="Acidic residues" evidence="2">
    <location>
        <begin position="217"/>
        <end position="227"/>
    </location>
</feature>
<evidence type="ECO:0000313" key="4">
    <source>
        <dbReference type="Proteomes" id="UP000317371"/>
    </source>
</evidence>
<dbReference type="NCBIfam" id="TIGR02593">
    <property type="entry name" value="CRISPR_cas5"/>
    <property type="match status" value="1"/>
</dbReference>
<organism evidence="3 4">
    <name type="scientific">Litorilinea aerophila</name>
    <dbReference type="NCBI Taxonomy" id="1204385"/>
    <lineage>
        <taxon>Bacteria</taxon>
        <taxon>Bacillati</taxon>
        <taxon>Chloroflexota</taxon>
        <taxon>Caldilineae</taxon>
        <taxon>Caldilineales</taxon>
        <taxon>Caldilineaceae</taxon>
        <taxon>Litorilinea</taxon>
    </lineage>
</organism>
<dbReference type="InterPro" id="IPR010147">
    <property type="entry name" value="CRISPR-assoc_prot_CasD"/>
</dbReference>
<comment type="caution">
    <text evidence="3">The sequence shown here is derived from an EMBL/GenBank/DDBJ whole genome shotgun (WGS) entry which is preliminary data.</text>
</comment>
<dbReference type="Gene3D" id="3.30.70.2660">
    <property type="match status" value="1"/>
</dbReference>
<protein>
    <submittedName>
        <fullName evidence="3">Type I-E CRISPR-associated protein Cas5/CasD</fullName>
    </submittedName>
</protein>
<dbReference type="EMBL" id="VIGC01000026">
    <property type="protein sequence ID" value="TQE94211.1"/>
    <property type="molecule type" value="Genomic_DNA"/>
</dbReference>
<feature type="region of interest" description="Disordered" evidence="2">
    <location>
        <begin position="205"/>
        <end position="227"/>
    </location>
</feature>
<dbReference type="RefSeq" id="WP_141611489.1">
    <property type="nucleotide sequence ID" value="NZ_VIGC02000026.1"/>
</dbReference>
<dbReference type="GO" id="GO:0003723">
    <property type="term" value="F:RNA binding"/>
    <property type="evidence" value="ECO:0007669"/>
    <property type="project" value="InterPro"/>
</dbReference>
<evidence type="ECO:0000256" key="1">
    <source>
        <dbReference type="ARBA" id="ARBA00023118"/>
    </source>
</evidence>
<dbReference type="Proteomes" id="UP000317371">
    <property type="component" value="Unassembled WGS sequence"/>
</dbReference>
<dbReference type="CDD" id="cd09756">
    <property type="entry name" value="Cas5_I-E"/>
    <property type="match status" value="1"/>
</dbReference>
<dbReference type="InterPro" id="IPR013422">
    <property type="entry name" value="CRISPR-assoc_prot_Cas5_N"/>
</dbReference>
<evidence type="ECO:0000313" key="3">
    <source>
        <dbReference type="EMBL" id="TQE94211.1"/>
    </source>
</evidence>